<dbReference type="RefSeq" id="XP_022459120.1">
    <property type="nucleotide sequence ID" value="XM_022603412.1"/>
</dbReference>
<dbReference type="PANTHER" id="PTHR43283:SF11">
    <property type="entry name" value="BETA-LACTAMASE-RELATED DOMAIN-CONTAINING PROTEIN"/>
    <property type="match status" value="1"/>
</dbReference>
<name>W6MKW7_9ASCO</name>
<sequence>MQVASITKIWVSMCFFILQKEHGISVETPVYELLPGFLGENMDSPLFDKRKILIRHLMTHTSGFTPEPTPMLDSPEIVNLPVGKQRESVIKNSLVNEPGTVGTYSDVNYMVLGFIIEEVSGLTLDEFLRLKIVEPMELKDTCYNPDHSKLGRIVANEYIAAGHELGRPQPIRGFVHDDKAHALNGVAGHAGIFSTLHDMSLFCDMILNNGVHNGKQIVDSDLLEIARKNHTTHIPNFNRGLGFELNAGSNMGEFVELPGGSYGHTGFTGTNFAMNDATKSYVLFLTNRTHPNRALGSINHARREISRAAVAHIGLKK</sequence>
<dbReference type="Pfam" id="PF00144">
    <property type="entry name" value="Beta-lactamase"/>
    <property type="match status" value="1"/>
</dbReference>
<evidence type="ECO:0000313" key="4">
    <source>
        <dbReference type="Proteomes" id="UP000019384"/>
    </source>
</evidence>
<dbReference type="STRING" id="1382522.W6MKW7"/>
<dbReference type="EMBL" id="HG793127">
    <property type="protein sequence ID" value="CDK27124.1"/>
    <property type="molecule type" value="Genomic_DNA"/>
</dbReference>
<dbReference type="PANTHER" id="PTHR43283">
    <property type="entry name" value="BETA-LACTAMASE-RELATED"/>
    <property type="match status" value="1"/>
</dbReference>
<evidence type="ECO:0000256" key="1">
    <source>
        <dbReference type="ARBA" id="ARBA00022801"/>
    </source>
</evidence>
<reference evidence="3" key="2">
    <citation type="submission" date="2014-02" db="EMBL/GenBank/DDBJ databases">
        <title>Complete DNA sequence of /Kuraishia capsulata/ illustrates novel genomic features among budding yeasts (/Saccharomycotina/).</title>
        <authorList>
            <person name="Morales L."/>
            <person name="Noel B."/>
            <person name="Porcel B."/>
            <person name="Marcet-Houben M."/>
            <person name="Hullo M-F."/>
            <person name="Sacerdot C."/>
            <person name="Tekaia F."/>
            <person name="Leh-Louis V."/>
            <person name="Despons L."/>
            <person name="Khanna V."/>
            <person name="Aury J-M."/>
            <person name="Barbe V."/>
            <person name="Couloux A."/>
            <person name="Labadie K."/>
            <person name="Pelletier E."/>
            <person name="Souciet J-L."/>
            <person name="Boekhout T."/>
            <person name="Gabaldon T."/>
            <person name="Wincker P."/>
            <person name="Dujon B."/>
        </authorList>
    </citation>
    <scope>NUCLEOTIDE SEQUENCE</scope>
    <source>
        <strain evidence="3">CBS 1993</strain>
    </source>
</reference>
<dbReference type="InterPro" id="IPR012338">
    <property type="entry name" value="Beta-lactam/transpept-like"/>
</dbReference>
<dbReference type="Proteomes" id="UP000019384">
    <property type="component" value="Unassembled WGS sequence"/>
</dbReference>
<accession>W6MKW7</accession>
<feature type="domain" description="Beta-lactamase-related" evidence="2">
    <location>
        <begin position="2"/>
        <end position="304"/>
    </location>
</feature>
<organism evidence="3 4">
    <name type="scientific">Kuraishia capsulata CBS 1993</name>
    <dbReference type="NCBI Taxonomy" id="1382522"/>
    <lineage>
        <taxon>Eukaryota</taxon>
        <taxon>Fungi</taxon>
        <taxon>Dikarya</taxon>
        <taxon>Ascomycota</taxon>
        <taxon>Saccharomycotina</taxon>
        <taxon>Pichiomycetes</taxon>
        <taxon>Pichiales</taxon>
        <taxon>Pichiaceae</taxon>
        <taxon>Kuraishia</taxon>
    </lineage>
</organism>
<proteinExistence type="predicted"/>
<evidence type="ECO:0000313" key="3">
    <source>
        <dbReference type="EMBL" id="CDK27124.1"/>
    </source>
</evidence>
<dbReference type="AlphaFoldDB" id="W6MKW7"/>
<dbReference type="InterPro" id="IPR050789">
    <property type="entry name" value="Diverse_Enzym_Activities"/>
</dbReference>
<dbReference type="GeneID" id="34520508"/>
<gene>
    <name evidence="3" type="ORF">KUCA_T00003101001</name>
</gene>
<keyword evidence="1" id="KW-0378">Hydrolase</keyword>
<reference evidence="3" key="1">
    <citation type="submission" date="2013-12" db="EMBL/GenBank/DDBJ databases">
        <authorList>
            <person name="Genoscope - CEA"/>
        </authorList>
    </citation>
    <scope>NUCLEOTIDE SEQUENCE</scope>
    <source>
        <strain evidence="3">CBS 1993</strain>
    </source>
</reference>
<dbReference type="InterPro" id="IPR001466">
    <property type="entry name" value="Beta-lactam-related"/>
</dbReference>
<keyword evidence="4" id="KW-1185">Reference proteome</keyword>
<protein>
    <recommendedName>
        <fullName evidence="2">Beta-lactamase-related domain-containing protein</fullName>
    </recommendedName>
</protein>
<dbReference type="SUPFAM" id="SSF56601">
    <property type="entry name" value="beta-lactamase/transpeptidase-like"/>
    <property type="match status" value="1"/>
</dbReference>
<dbReference type="HOGENOM" id="CLU_020027_1_2_1"/>
<dbReference type="OrthoDB" id="428260at2759"/>
<dbReference type="Gene3D" id="3.40.710.10">
    <property type="entry name" value="DD-peptidase/beta-lactamase superfamily"/>
    <property type="match status" value="1"/>
</dbReference>
<dbReference type="GO" id="GO:0016787">
    <property type="term" value="F:hydrolase activity"/>
    <property type="evidence" value="ECO:0007669"/>
    <property type="project" value="UniProtKB-KW"/>
</dbReference>
<evidence type="ECO:0000259" key="2">
    <source>
        <dbReference type="Pfam" id="PF00144"/>
    </source>
</evidence>